<organism evidence="7 8">
    <name type="scientific">Lophiotrema nucula</name>
    <dbReference type="NCBI Taxonomy" id="690887"/>
    <lineage>
        <taxon>Eukaryota</taxon>
        <taxon>Fungi</taxon>
        <taxon>Dikarya</taxon>
        <taxon>Ascomycota</taxon>
        <taxon>Pezizomycotina</taxon>
        <taxon>Dothideomycetes</taxon>
        <taxon>Pleosporomycetidae</taxon>
        <taxon>Pleosporales</taxon>
        <taxon>Lophiotremataceae</taxon>
        <taxon>Lophiotrema</taxon>
    </lineage>
</organism>
<evidence type="ECO:0000256" key="2">
    <source>
        <dbReference type="ARBA" id="ARBA00010989"/>
    </source>
</evidence>
<dbReference type="AlphaFoldDB" id="A0A6A5ZTK5"/>
<comment type="similarity">
    <text evidence="2">Belongs to the MSOX/MTOX family.</text>
</comment>
<name>A0A6A5ZTK5_9PLEO</name>
<accession>A0A6A5ZTK5</accession>
<evidence type="ECO:0000256" key="1">
    <source>
        <dbReference type="ARBA" id="ARBA00001974"/>
    </source>
</evidence>
<proteinExistence type="inferred from homology"/>
<feature type="domain" description="FAD dependent oxidoreductase" evidence="6">
    <location>
        <begin position="7"/>
        <end position="439"/>
    </location>
</feature>
<evidence type="ECO:0000259" key="6">
    <source>
        <dbReference type="Pfam" id="PF01266"/>
    </source>
</evidence>
<dbReference type="PANTHER" id="PTHR10961">
    <property type="entry name" value="PEROXISOMAL SARCOSINE OXIDASE"/>
    <property type="match status" value="1"/>
</dbReference>
<evidence type="ECO:0000313" key="8">
    <source>
        <dbReference type="Proteomes" id="UP000799770"/>
    </source>
</evidence>
<dbReference type="InterPro" id="IPR006076">
    <property type="entry name" value="FAD-dep_OxRdtase"/>
</dbReference>
<dbReference type="Pfam" id="PF01266">
    <property type="entry name" value="DAO"/>
    <property type="match status" value="1"/>
</dbReference>
<protein>
    <submittedName>
        <fullName evidence="7">FAD dependent oxidoreductase</fullName>
    </submittedName>
</protein>
<keyword evidence="3" id="KW-0285">Flavoprotein</keyword>
<dbReference type="GO" id="GO:0008115">
    <property type="term" value="F:sarcosine oxidase activity"/>
    <property type="evidence" value="ECO:0007669"/>
    <property type="project" value="TreeGrafter"/>
</dbReference>
<dbReference type="GO" id="GO:0050660">
    <property type="term" value="F:flavin adenine dinucleotide binding"/>
    <property type="evidence" value="ECO:0007669"/>
    <property type="project" value="InterPro"/>
</dbReference>
<evidence type="ECO:0000256" key="3">
    <source>
        <dbReference type="ARBA" id="ARBA00022630"/>
    </source>
</evidence>
<dbReference type="InterPro" id="IPR045170">
    <property type="entry name" value="MTOX"/>
</dbReference>
<comment type="cofactor">
    <cofactor evidence="1">
        <name>FAD</name>
        <dbReference type="ChEBI" id="CHEBI:57692"/>
    </cofactor>
</comment>
<dbReference type="EMBL" id="ML977310">
    <property type="protein sequence ID" value="KAF2122990.1"/>
    <property type="molecule type" value="Genomic_DNA"/>
</dbReference>
<dbReference type="PANTHER" id="PTHR10961:SF15">
    <property type="entry name" value="FAD DEPENDENT OXIDOREDUCTASE DOMAIN-CONTAINING PROTEIN"/>
    <property type="match status" value="1"/>
</dbReference>
<dbReference type="Gene3D" id="3.50.50.60">
    <property type="entry name" value="FAD/NAD(P)-binding domain"/>
    <property type="match status" value="1"/>
</dbReference>
<evidence type="ECO:0000313" key="7">
    <source>
        <dbReference type="EMBL" id="KAF2122990.1"/>
    </source>
</evidence>
<dbReference type="SUPFAM" id="SSF51905">
    <property type="entry name" value="FAD/NAD(P)-binding domain"/>
    <property type="match status" value="1"/>
</dbReference>
<evidence type="ECO:0000256" key="4">
    <source>
        <dbReference type="ARBA" id="ARBA00022827"/>
    </source>
</evidence>
<dbReference type="OrthoDB" id="2219495at2759"/>
<keyword evidence="8" id="KW-1185">Reference proteome</keyword>
<keyword evidence="5" id="KW-0560">Oxidoreductase</keyword>
<keyword evidence="4" id="KW-0274">FAD</keyword>
<dbReference type="InterPro" id="IPR036188">
    <property type="entry name" value="FAD/NAD-bd_sf"/>
</dbReference>
<sequence>MTSLNSKIAIVGAGAFGLSTALHLAKKGYRNVTVFDYQPYHANAYNPDEGCDSASSDVNKIYRCSYGHEVEYQDLAFAGRPVWLEWNEQIASAPAGDLPKGLMPDMKLFVDCGLLRFSMEPELSEYDQECLVELEKAGLRHWQHVIGEEADMTRLKEYEAEDPGQDWDSKLELQRTFQRGTLAAFLDTSAGLTYADKACIWVRHLCEKAGVHFVLGPSEGKLDDLIVEPRGDSKQVKGLRTKDGKEHFADVTIVACGGWTPGIIPDVEGVLETTAGSVVTIDLPKSRQDLWDKFSPEKFAVWSYGVTTKLGPEYGGFYGFPRTPEGKVKIGYRGRKWTNYQRNPKTGKRLSVPTTRYTESKTVNLPKKAIGHLKRLVEEMFPDLMSIGITDTRMCWYTDSIDNSFVIDYVPGYDKSLFVASGGSGHGFKFLPVLGQHVVNQLEEVTDQFTPIWRWRLPIAGSDPNGLTEGEFSGRNLADLEMATEKDWTWSEAASKL</sequence>
<gene>
    <name evidence="7" type="ORF">BDV96DRAFT_561805</name>
</gene>
<evidence type="ECO:0000256" key="5">
    <source>
        <dbReference type="ARBA" id="ARBA00023002"/>
    </source>
</evidence>
<dbReference type="Gene3D" id="3.30.9.10">
    <property type="entry name" value="D-Amino Acid Oxidase, subunit A, domain 2"/>
    <property type="match status" value="1"/>
</dbReference>
<dbReference type="Proteomes" id="UP000799770">
    <property type="component" value="Unassembled WGS sequence"/>
</dbReference>
<reference evidence="7" key="1">
    <citation type="journal article" date="2020" name="Stud. Mycol.">
        <title>101 Dothideomycetes genomes: a test case for predicting lifestyles and emergence of pathogens.</title>
        <authorList>
            <person name="Haridas S."/>
            <person name="Albert R."/>
            <person name="Binder M."/>
            <person name="Bloem J."/>
            <person name="Labutti K."/>
            <person name="Salamov A."/>
            <person name="Andreopoulos B."/>
            <person name="Baker S."/>
            <person name="Barry K."/>
            <person name="Bills G."/>
            <person name="Bluhm B."/>
            <person name="Cannon C."/>
            <person name="Castanera R."/>
            <person name="Culley D."/>
            <person name="Daum C."/>
            <person name="Ezra D."/>
            <person name="Gonzalez J."/>
            <person name="Henrissat B."/>
            <person name="Kuo A."/>
            <person name="Liang C."/>
            <person name="Lipzen A."/>
            <person name="Lutzoni F."/>
            <person name="Magnuson J."/>
            <person name="Mondo S."/>
            <person name="Nolan M."/>
            <person name="Ohm R."/>
            <person name="Pangilinan J."/>
            <person name="Park H.-J."/>
            <person name="Ramirez L."/>
            <person name="Alfaro M."/>
            <person name="Sun H."/>
            <person name="Tritt A."/>
            <person name="Yoshinaga Y."/>
            <person name="Zwiers L.-H."/>
            <person name="Turgeon B."/>
            <person name="Goodwin S."/>
            <person name="Spatafora J."/>
            <person name="Crous P."/>
            <person name="Grigoriev I."/>
        </authorList>
    </citation>
    <scope>NUCLEOTIDE SEQUENCE</scope>
    <source>
        <strain evidence="7">CBS 627.86</strain>
    </source>
</reference>